<dbReference type="InterPro" id="IPR003343">
    <property type="entry name" value="Big_2"/>
</dbReference>
<sequence>MLSSIIRKTSFALLSLTLVSGIASSHGYASSEAGKPVIEWSRQYGVDEKVTGQNITSTSDGGYVVTGTVIEKESGIRKANILKLNSSGTLQWEQKIQHNNTSRTEVDVTIETKDGGYLSCGSILKENGKYDILLIKLNAQGAVEWMKEYDYDFTMYSLSVAETKDNGFVITGRSFGGSDIYYAYVLKINAQGQELWLKKLKFSYDQDFEDIIATPDGGSIAVGSQVDRFFNDPNRGAVISKLNADGEEVWTRKLSAAPKLRTAYSIAPSDDGYVIFGVDSDWEDAYFLTKIDTNGKVLWEKKFKLPIDRRYFKKVVRTNEGYTLLAEIDKNSHNDKERRYELSKFDNHGELLNQNEFTVKDFDSMTGLTASSDGGYALLGQVSDIKSYCMQVTKLAGPNSQPGERTLERISFTDNGKKMAVGEHTPTAVTAYYSDGSKETLKDSLSFSSDDAEIANVDFKGIIKGIKAGRTTIHAFYQNHQAQLEVEVFEVPNLGDADHWSYQYGIDHSYIYVRSIVPASDGGYIITGDMRYEMYGIRDAYVLKLNASGIIEWQQVIRHGLSGHAEAHKAIETKDGGILISGTTSNHDYSRNTRDVVFMAKLNAQGILEWEKEFPGVDRAGNAVDETDDGGFVVTGANPEAGPAYVLKTDSQGQVMWNRTYSFGYYQNYNDILATPDGGSIAVGVVDTYEGNNDEAIVTKLGPNGDVVWNKKLLPIGRIAYSIISTDEGDYLIASNTKDGVNYLTRINDRGEVIWERTYEAQKDQEFYKIVRDSQGYVLLGRNAAGGYANSESQFVALQLGRDGQIIGKHHFNEPNLTGLYHGTVTSDGKFVLTGTVKVNGKSFLQVTKTAGAENPSVDPVLDGISFKDSSVKIAAGEKKTVLVQAHYLDGTEQVLTDTDSISFTSEDENTATVDSKGLITGVNPGITVIQAVYQNQSAQLQVEVTMPGSENPDPVEGIFYLDSEEYSLTEGTSIDTVAFFKDKDGNIHNVTKTSTFKSDNPAIVDYDQDGNINGVRAGITYITAEYQGKTYRAFVQVVRASVPK</sequence>
<accession>A0A7X2Z2D5</accession>
<dbReference type="PANTHER" id="PTHR42754:SF1">
    <property type="entry name" value="LIPOPROTEIN"/>
    <property type="match status" value="1"/>
</dbReference>
<gene>
    <name evidence="3" type="ORF">GNP95_15120</name>
</gene>
<name>A0A7X2Z2D5_9BACL</name>
<dbReference type="OrthoDB" id="9811934at2"/>
<dbReference type="RefSeq" id="WP_155611710.1">
    <property type="nucleotide sequence ID" value="NZ_WNZW01000005.1"/>
</dbReference>
<dbReference type="InterPro" id="IPR011047">
    <property type="entry name" value="Quinoprotein_ADH-like_sf"/>
</dbReference>
<organism evidence="3 4">
    <name type="scientific">Paenibacillus woosongensis</name>
    <dbReference type="NCBI Taxonomy" id="307580"/>
    <lineage>
        <taxon>Bacteria</taxon>
        <taxon>Bacillati</taxon>
        <taxon>Bacillota</taxon>
        <taxon>Bacilli</taxon>
        <taxon>Bacillales</taxon>
        <taxon>Paenibacillaceae</taxon>
        <taxon>Paenibacillus</taxon>
    </lineage>
</organism>
<dbReference type="EMBL" id="WNZW01000005">
    <property type="protein sequence ID" value="MUG46321.1"/>
    <property type="molecule type" value="Genomic_DNA"/>
</dbReference>
<keyword evidence="1" id="KW-0732">Signal</keyword>
<evidence type="ECO:0000313" key="4">
    <source>
        <dbReference type="Proteomes" id="UP000447876"/>
    </source>
</evidence>
<feature type="signal peptide" evidence="1">
    <location>
        <begin position="1"/>
        <end position="29"/>
    </location>
</feature>
<comment type="caution">
    <text evidence="3">The sequence shown here is derived from an EMBL/GenBank/DDBJ whole genome shotgun (WGS) entry which is preliminary data.</text>
</comment>
<feature type="chain" id="PRO_5030811785" description="BIG2 domain-containing protein" evidence="1">
    <location>
        <begin position="30"/>
        <end position="1045"/>
    </location>
</feature>
<proteinExistence type="predicted"/>
<evidence type="ECO:0000256" key="1">
    <source>
        <dbReference type="SAM" id="SignalP"/>
    </source>
</evidence>
<reference evidence="3 4" key="1">
    <citation type="submission" date="2019-11" db="EMBL/GenBank/DDBJ databases">
        <title>Draft genome sequences of five Paenibacillus species of dairy origin.</title>
        <authorList>
            <person name="Olajide A.M."/>
            <person name="Chen S."/>
            <person name="Lapointe G."/>
        </authorList>
    </citation>
    <scope>NUCLEOTIDE SEQUENCE [LARGE SCALE GENOMIC DNA]</scope>
    <source>
        <strain evidence="3 4">12CR55</strain>
    </source>
</reference>
<dbReference type="SUPFAM" id="SSF50998">
    <property type="entry name" value="Quinoprotein alcohol dehydrogenase-like"/>
    <property type="match status" value="1"/>
</dbReference>
<dbReference type="SUPFAM" id="SSF49373">
    <property type="entry name" value="Invasin/intimin cell-adhesion fragments"/>
    <property type="match status" value="3"/>
</dbReference>
<dbReference type="AlphaFoldDB" id="A0A7X2Z2D5"/>
<dbReference type="InterPro" id="IPR008964">
    <property type="entry name" value="Invasin/intimin_cell_adhesion"/>
</dbReference>
<dbReference type="Proteomes" id="UP000447876">
    <property type="component" value="Unassembled WGS sequence"/>
</dbReference>
<feature type="domain" description="BIG2" evidence="2">
    <location>
        <begin position="406"/>
        <end position="487"/>
    </location>
</feature>
<dbReference type="Gene3D" id="2.60.40.1080">
    <property type="match status" value="3"/>
</dbReference>
<dbReference type="SMART" id="SM00635">
    <property type="entry name" value="BID_2"/>
    <property type="match status" value="3"/>
</dbReference>
<feature type="domain" description="BIG2" evidence="2">
    <location>
        <begin position="955"/>
        <end position="1037"/>
    </location>
</feature>
<dbReference type="PANTHER" id="PTHR42754">
    <property type="entry name" value="ENDOGLUCANASE"/>
    <property type="match status" value="1"/>
</dbReference>
<feature type="domain" description="BIG2" evidence="2">
    <location>
        <begin position="861"/>
        <end position="944"/>
    </location>
</feature>
<dbReference type="Pfam" id="PF02368">
    <property type="entry name" value="Big_2"/>
    <property type="match status" value="2"/>
</dbReference>
<evidence type="ECO:0000313" key="3">
    <source>
        <dbReference type="EMBL" id="MUG46321.1"/>
    </source>
</evidence>
<evidence type="ECO:0000259" key="2">
    <source>
        <dbReference type="SMART" id="SM00635"/>
    </source>
</evidence>
<protein>
    <recommendedName>
        <fullName evidence="2">BIG2 domain-containing protein</fullName>
    </recommendedName>
</protein>